<dbReference type="EMBL" id="QRGR01000012">
    <property type="protein sequence ID" value="RDV14839.1"/>
    <property type="molecule type" value="Genomic_DNA"/>
</dbReference>
<proteinExistence type="predicted"/>
<gene>
    <name evidence="2" type="ORF">DXT99_12815</name>
</gene>
<organism evidence="2 3">
    <name type="scientific">Pontibacter diazotrophicus</name>
    <dbReference type="NCBI Taxonomy" id="1400979"/>
    <lineage>
        <taxon>Bacteria</taxon>
        <taxon>Pseudomonadati</taxon>
        <taxon>Bacteroidota</taxon>
        <taxon>Cytophagia</taxon>
        <taxon>Cytophagales</taxon>
        <taxon>Hymenobacteraceae</taxon>
        <taxon>Pontibacter</taxon>
    </lineage>
</organism>
<dbReference type="Proteomes" id="UP000256708">
    <property type="component" value="Unassembled WGS sequence"/>
</dbReference>
<protein>
    <submittedName>
        <fullName evidence="2">Uncharacterized protein</fullName>
    </submittedName>
</protein>
<reference evidence="3" key="1">
    <citation type="submission" date="2018-08" db="EMBL/GenBank/DDBJ databases">
        <authorList>
            <person name="Liu Z.-W."/>
            <person name="Du Z.-J."/>
        </authorList>
    </citation>
    <scope>NUCLEOTIDE SEQUENCE [LARGE SCALE GENOMIC DNA]</scope>
    <source>
        <strain evidence="3">H4X</strain>
    </source>
</reference>
<dbReference type="OrthoDB" id="9884100at2"/>
<feature type="transmembrane region" description="Helical" evidence="1">
    <location>
        <begin position="31"/>
        <end position="56"/>
    </location>
</feature>
<sequence>MHSKSKFPVATLVSLVLIISTVYYPDEAETVASMLFPIVWPLIFIAGFAAIGLLIYKGSLAKRLRKEAVTTQAYRQYARKLQQENSH</sequence>
<accession>A0A3D8LBM0</accession>
<name>A0A3D8LBM0_9BACT</name>
<keyword evidence="1" id="KW-0472">Membrane</keyword>
<evidence type="ECO:0000256" key="1">
    <source>
        <dbReference type="SAM" id="Phobius"/>
    </source>
</evidence>
<evidence type="ECO:0000313" key="2">
    <source>
        <dbReference type="EMBL" id="RDV14839.1"/>
    </source>
</evidence>
<evidence type="ECO:0000313" key="3">
    <source>
        <dbReference type="Proteomes" id="UP000256708"/>
    </source>
</evidence>
<keyword evidence="1" id="KW-0812">Transmembrane</keyword>
<dbReference type="AlphaFoldDB" id="A0A3D8LBM0"/>
<keyword evidence="1" id="KW-1133">Transmembrane helix</keyword>
<comment type="caution">
    <text evidence="2">The sequence shown here is derived from an EMBL/GenBank/DDBJ whole genome shotgun (WGS) entry which is preliminary data.</text>
</comment>
<dbReference type="RefSeq" id="WP_115565951.1">
    <property type="nucleotide sequence ID" value="NZ_QRGR01000012.1"/>
</dbReference>
<feature type="transmembrane region" description="Helical" evidence="1">
    <location>
        <begin position="7"/>
        <end position="25"/>
    </location>
</feature>
<keyword evidence="3" id="KW-1185">Reference proteome</keyword>